<evidence type="ECO:0000313" key="2">
    <source>
        <dbReference type="Proteomes" id="UP001320148"/>
    </source>
</evidence>
<dbReference type="Proteomes" id="UP001320148">
    <property type="component" value="Chromosome"/>
</dbReference>
<sequence>MKTQRHEHRHSTAHVAHVIGRSVKSILKKGGSLGTSSLNVSWPIKCI</sequence>
<proteinExistence type="predicted"/>
<gene>
    <name evidence="1" type="ORF">DSLASN_03360</name>
</gene>
<accession>A0ABN6F0U8</accession>
<organism evidence="1 2">
    <name type="scientific">Desulfoluna limicola</name>
    <dbReference type="NCBI Taxonomy" id="2810562"/>
    <lineage>
        <taxon>Bacteria</taxon>
        <taxon>Pseudomonadati</taxon>
        <taxon>Thermodesulfobacteriota</taxon>
        <taxon>Desulfobacteria</taxon>
        <taxon>Desulfobacterales</taxon>
        <taxon>Desulfolunaceae</taxon>
        <taxon>Desulfoluna</taxon>
    </lineage>
</organism>
<reference evidence="1 2" key="1">
    <citation type="submission" date="2021-02" db="EMBL/GenBank/DDBJ databases">
        <title>Complete genome of Desulfoluna sp. strain ASN36.</title>
        <authorList>
            <person name="Takahashi A."/>
            <person name="Kojima H."/>
            <person name="Fukui M."/>
        </authorList>
    </citation>
    <scope>NUCLEOTIDE SEQUENCE [LARGE SCALE GENOMIC DNA]</scope>
    <source>
        <strain evidence="1 2">ASN36</strain>
    </source>
</reference>
<dbReference type="EMBL" id="AP024488">
    <property type="protein sequence ID" value="BCS94704.1"/>
    <property type="molecule type" value="Genomic_DNA"/>
</dbReference>
<evidence type="ECO:0000313" key="1">
    <source>
        <dbReference type="EMBL" id="BCS94704.1"/>
    </source>
</evidence>
<protein>
    <submittedName>
        <fullName evidence="1">Uncharacterized protein</fullName>
    </submittedName>
</protein>
<keyword evidence="2" id="KW-1185">Reference proteome</keyword>
<name>A0ABN6F0U8_9BACT</name>